<dbReference type="InterPro" id="IPR053214">
    <property type="entry name" value="LysM12-like"/>
</dbReference>
<reference evidence="6" key="2">
    <citation type="submission" date="2023-01" db="EMBL/GenBank/DDBJ databases">
        <authorList>
            <person name="Petersen C."/>
        </authorList>
    </citation>
    <scope>NUCLEOTIDE SEQUENCE</scope>
    <source>
        <strain evidence="6">IBT 15450</strain>
    </source>
</reference>
<evidence type="ECO:0000259" key="5">
    <source>
        <dbReference type="PROSITE" id="PS51782"/>
    </source>
</evidence>
<dbReference type="CDD" id="cd00118">
    <property type="entry name" value="LysM"/>
    <property type="match status" value="1"/>
</dbReference>
<keyword evidence="2" id="KW-0843">Virulence</keyword>
<dbReference type="Pfam" id="PF00187">
    <property type="entry name" value="Chitin_bind_1"/>
    <property type="match status" value="1"/>
</dbReference>
<dbReference type="EMBL" id="JAQJZL010000014">
    <property type="protein sequence ID" value="KAJ6030416.1"/>
    <property type="molecule type" value="Genomic_DNA"/>
</dbReference>
<feature type="compositionally biased region" description="Low complexity" evidence="3">
    <location>
        <begin position="153"/>
        <end position="207"/>
    </location>
</feature>
<dbReference type="Gene3D" id="3.10.350.10">
    <property type="entry name" value="LysM domain"/>
    <property type="match status" value="1"/>
</dbReference>
<dbReference type="InterPro" id="IPR057277">
    <property type="entry name" value="LysM_C"/>
</dbReference>
<dbReference type="GO" id="GO:0008061">
    <property type="term" value="F:chitin binding"/>
    <property type="evidence" value="ECO:0007669"/>
    <property type="project" value="UniProtKB-KW"/>
</dbReference>
<dbReference type="SUPFAM" id="SSF57016">
    <property type="entry name" value="Plant lectins/antimicrobial peptides"/>
    <property type="match status" value="1"/>
</dbReference>
<sequence>MDVFNLTLFALCGLHLIHISTVSGAVVPAPLPGTDGICYTYIVQGQDTCTSIGKQHSITVADIEAFNKNSWEWLGCDKPLYQGAFICLSAGAAPMPVALPQATCGPQVPGTTRPSNFDLLGALNPCPNKECCAPWGICGTTPEFCSPSDYTSHTTSTPTHVTGKTVTQAAKTTQATTSKSTSTTERTSTTKTTTTSKSTSTKTASTTRKADKTTKAAAATETYKEPWTVTLFEQKDCVGNYYLLGGYNSKWEQMNPSRCLNLNGGLNSDSMGTETFCKFYTEGGLHSTNCDNGNFTAVASWVIKNGWCYTYNLKGCSSKDHKDSWINDGGWVGCENHGPRHSPHYVSMKCFINK</sequence>
<feature type="signal peptide" evidence="4">
    <location>
        <begin position="1"/>
        <end position="24"/>
    </location>
</feature>
<dbReference type="PANTHER" id="PTHR47700">
    <property type="entry name" value="V CHITINASE, PUTATIVE (AFU_ORTHOLOGUE AFUA_6G13720)-RELATED"/>
    <property type="match status" value="1"/>
</dbReference>
<dbReference type="Pfam" id="PF25139">
    <property type="entry name" value="LysM14_C"/>
    <property type="match status" value="1"/>
</dbReference>
<keyword evidence="7" id="KW-1185">Reference proteome</keyword>
<evidence type="ECO:0000313" key="6">
    <source>
        <dbReference type="EMBL" id="KAJ6030416.1"/>
    </source>
</evidence>
<keyword evidence="1" id="KW-0147">Chitin-binding</keyword>
<dbReference type="AlphaFoldDB" id="A0AAD6N4Z2"/>
<keyword evidence="4" id="KW-0732">Signal</keyword>
<feature type="region of interest" description="Disordered" evidence="3">
    <location>
        <begin position="153"/>
        <end position="211"/>
    </location>
</feature>
<evidence type="ECO:0000256" key="3">
    <source>
        <dbReference type="SAM" id="MobiDB-lite"/>
    </source>
</evidence>
<dbReference type="InterPro" id="IPR036861">
    <property type="entry name" value="Endochitinase-like_sf"/>
</dbReference>
<evidence type="ECO:0000256" key="2">
    <source>
        <dbReference type="ARBA" id="ARBA00023026"/>
    </source>
</evidence>
<dbReference type="InterPro" id="IPR001002">
    <property type="entry name" value="Chitin-bd_1"/>
</dbReference>
<name>A0AAD6N4Z2_PENCN</name>
<dbReference type="PROSITE" id="PS51782">
    <property type="entry name" value="LYSM"/>
    <property type="match status" value="1"/>
</dbReference>
<evidence type="ECO:0000313" key="7">
    <source>
        <dbReference type="Proteomes" id="UP001219568"/>
    </source>
</evidence>
<proteinExistence type="predicted"/>
<dbReference type="Proteomes" id="UP001219568">
    <property type="component" value="Unassembled WGS sequence"/>
</dbReference>
<evidence type="ECO:0000256" key="1">
    <source>
        <dbReference type="ARBA" id="ARBA00022669"/>
    </source>
</evidence>
<dbReference type="PANTHER" id="PTHR47700:SF2">
    <property type="entry name" value="CHITINASE"/>
    <property type="match status" value="1"/>
</dbReference>
<gene>
    <name evidence="6" type="ORF">N7460_010682</name>
</gene>
<reference evidence="6" key="1">
    <citation type="journal article" date="2023" name="IMA Fungus">
        <title>Comparative genomic study of the Penicillium genus elucidates a diverse pangenome and 15 lateral gene transfer events.</title>
        <authorList>
            <person name="Petersen C."/>
            <person name="Sorensen T."/>
            <person name="Nielsen M.R."/>
            <person name="Sondergaard T.E."/>
            <person name="Sorensen J.L."/>
            <person name="Fitzpatrick D.A."/>
            <person name="Frisvad J.C."/>
            <person name="Nielsen K.L."/>
        </authorList>
    </citation>
    <scope>NUCLEOTIDE SEQUENCE</scope>
    <source>
        <strain evidence="6">IBT 15450</strain>
    </source>
</reference>
<dbReference type="InterPro" id="IPR036779">
    <property type="entry name" value="LysM_dom_sf"/>
</dbReference>
<comment type="caution">
    <text evidence="6">The sequence shown here is derived from an EMBL/GenBank/DDBJ whole genome shotgun (WGS) entry which is preliminary data.</text>
</comment>
<accession>A0AAD6N4Z2</accession>
<feature type="chain" id="PRO_5042240833" description="LysM domain-containing protein" evidence="4">
    <location>
        <begin position="25"/>
        <end position="354"/>
    </location>
</feature>
<protein>
    <recommendedName>
        <fullName evidence="5">LysM domain-containing protein</fullName>
    </recommendedName>
</protein>
<evidence type="ECO:0000256" key="4">
    <source>
        <dbReference type="SAM" id="SignalP"/>
    </source>
</evidence>
<feature type="domain" description="LysM" evidence="5">
    <location>
        <begin position="39"/>
        <end position="88"/>
    </location>
</feature>
<organism evidence="6 7">
    <name type="scientific">Penicillium canescens</name>
    <dbReference type="NCBI Taxonomy" id="5083"/>
    <lineage>
        <taxon>Eukaryota</taxon>
        <taxon>Fungi</taxon>
        <taxon>Dikarya</taxon>
        <taxon>Ascomycota</taxon>
        <taxon>Pezizomycotina</taxon>
        <taxon>Eurotiomycetes</taxon>
        <taxon>Eurotiomycetidae</taxon>
        <taxon>Eurotiales</taxon>
        <taxon>Aspergillaceae</taxon>
        <taxon>Penicillium</taxon>
    </lineage>
</organism>
<dbReference type="InterPro" id="IPR018392">
    <property type="entry name" value="LysM"/>
</dbReference>
<dbReference type="Gene3D" id="3.30.60.10">
    <property type="entry name" value="Endochitinase-like"/>
    <property type="match status" value="1"/>
</dbReference>
<dbReference type="SUPFAM" id="SSF54106">
    <property type="entry name" value="LysM domain"/>
    <property type="match status" value="1"/>
</dbReference>